<comment type="caution">
    <text evidence="2">The sequence shown here is derived from an EMBL/GenBank/DDBJ whole genome shotgun (WGS) entry which is preliminary data.</text>
</comment>
<accession>A0ABR3DFI9</accession>
<evidence type="ECO:0000256" key="1">
    <source>
        <dbReference type="SAM" id="MobiDB-lite"/>
    </source>
</evidence>
<name>A0ABR3DFI9_NEUIN</name>
<sequence length="283" mass="31376">MMRTDGSSSVISAGNHTSDVETEDTKDGYGPRAPVCTISWYPRMPHRGRNCDHGHSCCPDLVCEFGLRGTTSSTYLPRHPMKYGRGTEVVTNSEHVTMSSPQVGSRSRLRQAMVNGVYLVVPAVLVLQTTSSVGQFWTFERSFLLTFDSHSWLRCSTISPQGSLISTSPSRPRPPQPGPSSPPQTRNDFEIKPTNQTHYTPASTTRTFLPAQSTLEYSFHVSCDYYCFFFLRLVSSEGYPPTISTYPSIPIFSSILAATSSSPHLVVSRYKQIPHPNTTVTRP</sequence>
<reference evidence="2 3" key="1">
    <citation type="submission" date="2023-09" db="EMBL/GenBank/DDBJ databases">
        <title>Multi-omics analysis of a traditional fermented food reveals byproduct-associated fungal strains for waste-to-food upcycling.</title>
        <authorList>
            <consortium name="Lawrence Berkeley National Laboratory"/>
            <person name="Rekdal V.M."/>
            <person name="Villalobos-Escobedo J.M."/>
            <person name="Rodriguez-Valeron N."/>
            <person name="Garcia M.O."/>
            <person name="Vasquez D.P."/>
            <person name="Damayanti I."/>
            <person name="Sorensen P.M."/>
            <person name="Baidoo E.E."/>
            <person name="De Carvalho A.C."/>
            <person name="Riley R."/>
            <person name="Lipzen A."/>
            <person name="He G."/>
            <person name="Yan M."/>
            <person name="Haridas S."/>
            <person name="Daum C."/>
            <person name="Yoshinaga Y."/>
            <person name="Ng V."/>
            <person name="Grigoriev I.V."/>
            <person name="Munk R."/>
            <person name="Nuraida L."/>
            <person name="Wijaya C.H."/>
            <person name="Morales P.-C."/>
            <person name="Keasling J.D."/>
        </authorList>
    </citation>
    <scope>NUCLEOTIDE SEQUENCE [LARGE SCALE GENOMIC DNA]</scope>
    <source>
        <strain evidence="2 3">FGSC 2613</strain>
    </source>
</reference>
<dbReference type="EMBL" id="JAVLET010000003">
    <property type="protein sequence ID" value="KAL0471379.1"/>
    <property type="molecule type" value="Genomic_DNA"/>
</dbReference>
<keyword evidence="3" id="KW-1185">Reference proteome</keyword>
<evidence type="ECO:0000313" key="3">
    <source>
        <dbReference type="Proteomes" id="UP001451303"/>
    </source>
</evidence>
<feature type="compositionally biased region" description="Polar residues" evidence="1">
    <location>
        <begin position="1"/>
        <end position="17"/>
    </location>
</feature>
<evidence type="ECO:0000313" key="2">
    <source>
        <dbReference type="EMBL" id="KAL0471379.1"/>
    </source>
</evidence>
<proteinExistence type="predicted"/>
<feature type="region of interest" description="Disordered" evidence="1">
    <location>
        <begin position="162"/>
        <end position="202"/>
    </location>
</feature>
<gene>
    <name evidence="2" type="ORF">QR685DRAFT_201904</name>
</gene>
<feature type="region of interest" description="Disordered" evidence="1">
    <location>
        <begin position="1"/>
        <end position="29"/>
    </location>
</feature>
<protein>
    <submittedName>
        <fullName evidence="2">Uncharacterized protein</fullName>
    </submittedName>
</protein>
<dbReference type="Proteomes" id="UP001451303">
    <property type="component" value="Unassembled WGS sequence"/>
</dbReference>
<feature type="compositionally biased region" description="Pro residues" evidence="1">
    <location>
        <begin position="171"/>
        <end position="182"/>
    </location>
</feature>
<feature type="compositionally biased region" description="Polar residues" evidence="1">
    <location>
        <begin position="193"/>
        <end position="202"/>
    </location>
</feature>
<organism evidence="2 3">
    <name type="scientific">Neurospora intermedia</name>
    <dbReference type="NCBI Taxonomy" id="5142"/>
    <lineage>
        <taxon>Eukaryota</taxon>
        <taxon>Fungi</taxon>
        <taxon>Dikarya</taxon>
        <taxon>Ascomycota</taxon>
        <taxon>Pezizomycotina</taxon>
        <taxon>Sordariomycetes</taxon>
        <taxon>Sordariomycetidae</taxon>
        <taxon>Sordariales</taxon>
        <taxon>Sordariaceae</taxon>
        <taxon>Neurospora</taxon>
    </lineage>
</organism>